<sequence length="188" mass="21192">MYPFLRLATITLSERRKPALGLFDTHHLPMRCLPQDLDGFMEMNNGRILTLFDLGRFALSIRIGLMDVLRRQRWGLVVAGSSVRYRARITGLQRFEMRTRLVGWDARFFYIEQGMWRGETCCNHALLRTGVTQKGRLAPVADVAQAMGHAAPSPALPDWVLAWAEADGHRPWPPMADAPHQAGRQAGG</sequence>
<dbReference type="Pfam" id="PF13279">
    <property type="entry name" value="4HBT_2"/>
    <property type="match status" value="1"/>
</dbReference>
<dbReference type="InterPro" id="IPR051490">
    <property type="entry name" value="THEM6_lcsJ_thioesterase"/>
</dbReference>
<dbReference type="SUPFAM" id="SSF54637">
    <property type="entry name" value="Thioesterase/thiol ester dehydrase-isomerase"/>
    <property type="match status" value="1"/>
</dbReference>
<dbReference type="Gene3D" id="3.10.129.10">
    <property type="entry name" value="Hotdog Thioesterase"/>
    <property type="match status" value="1"/>
</dbReference>
<dbReference type="PANTHER" id="PTHR12475:SF4">
    <property type="entry name" value="PROTEIN THEM6"/>
    <property type="match status" value="1"/>
</dbReference>
<dbReference type="AlphaFoldDB" id="A0A316GGE8"/>
<dbReference type="PANTHER" id="PTHR12475">
    <property type="match status" value="1"/>
</dbReference>
<evidence type="ECO:0000313" key="1">
    <source>
        <dbReference type="EMBL" id="PWK59954.1"/>
    </source>
</evidence>
<dbReference type="RefSeq" id="WP_109669103.1">
    <property type="nucleotide sequence ID" value="NZ_QGGW01000006.1"/>
</dbReference>
<keyword evidence="2" id="KW-1185">Reference proteome</keyword>
<comment type="caution">
    <text evidence="1">The sequence shown here is derived from an EMBL/GenBank/DDBJ whole genome shotgun (WGS) entry which is preliminary data.</text>
</comment>
<dbReference type="OrthoDB" id="3727779at2"/>
<proteinExistence type="predicted"/>
<dbReference type="CDD" id="cd00586">
    <property type="entry name" value="4HBT"/>
    <property type="match status" value="1"/>
</dbReference>
<protein>
    <submittedName>
        <fullName evidence="1">Acyl-CoA thioesterase FadM</fullName>
    </submittedName>
</protein>
<dbReference type="InterPro" id="IPR029069">
    <property type="entry name" value="HotDog_dom_sf"/>
</dbReference>
<accession>A0A316GGE8</accession>
<evidence type="ECO:0000313" key="2">
    <source>
        <dbReference type="Proteomes" id="UP000245708"/>
    </source>
</evidence>
<gene>
    <name evidence="1" type="ORF">C7455_106242</name>
</gene>
<name>A0A316GGE8_9RHOB</name>
<reference evidence="1 2" key="1">
    <citation type="submission" date="2018-05" db="EMBL/GenBank/DDBJ databases">
        <title>Genomic Encyclopedia of Type Strains, Phase IV (KMG-IV): sequencing the most valuable type-strain genomes for metagenomic binning, comparative biology and taxonomic classification.</title>
        <authorList>
            <person name="Goeker M."/>
        </authorList>
    </citation>
    <scope>NUCLEOTIDE SEQUENCE [LARGE SCALE GENOMIC DNA]</scope>
    <source>
        <strain evidence="1 2">DSM 16097</strain>
    </source>
</reference>
<dbReference type="Proteomes" id="UP000245708">
    <property type="component" value="Unassembled WGS sequence"/>
</dbReference>
<organism evidence="1 2">
    <name type="scientific">Roseicyclus mahoneyensis</name>
    <dbReference type="NCBI Taxonomy" id="164332"/>
    <lineage>
        <taxon>Bacteria</taxon>
        <taxon>Pseudomonadati</taxon>
        <taxon>Pseudomonadota</taxon>
        <taxon>Alphaproteobacteria</taxon>
        <taxon>Rhodobacterales</taxon>
        <taxon>Roseobacteraceae</taxon>
        <taxon>Roseicyclus</taxon>
    </lineage>
</organism>
<dbReference type="EMBL" id="QGGW01000006">
    <property type="protein sequence ID" value="PWK59954.1"/>
    <property type="molecule type" value="Genomic_DNA"/>
</dbReference>